<feature type="domain" description="Hemocyanin middle" evidence="4">
    <location>
        <begin position="161"/>
        <end position="436"/>
    </location>
</feature>
<evidence type="ECO:0000259" key="4">
    <source>
        <dbReference type="Pfam" id="PF00372"/>
    </source>
</evidence>
<dbReference type="InterPro" id="IPR008922">
    <property type="entry name" value="Di-copper_centre_dom_sf"/>
</dbReference>
<dbReference type="PANTHER" id="PTHR11511:SF5">
    <property type="entry name" value="FAT-BODY PROTEIN 1-RELATED"/>
    <property type="match status" value="1"/>
</dbReference>
<dbReference type="Pfam" id="PF03723">
    <property type="entry name" value="Hemocyanin_C"/>
    <property type="match status" value="1"/>
</dbReference>
<dbReference type="SUPFAM" id="SSF48050">
    <property type="entry name" value="Hemocyanin, N-terminal domain"/>
    <property type="match status" value="1"/>
</dbReference>
<dbReference type="Pfam" id="PF03722">
    <property type="entry name" value="Hemocyanin_N"/>
    <property type="match status" value="1"/>
</dbReference>
<dbReference type="Pfam" id="PF00372">
    <property type="entry name" value="Hemocyanin_M"/>
    <property type="match status" value="1"/>
</dbReference>
<dbReference type="InterPro" id="IPR013788">
    <property type="entry name" value="Hemocyanin/hexamerin"/>
</dbReference>
<dbReference type="InterPro" id="IPR014756">
    <property type="entry name" value="Ig_E-set"/>
</dbReference>
<dbReference type="InterPro" id="IPR036697">
    <property type="entry name" value="Hemocyanin_N_sf"/>
</dbReference>
<dbReference type="InterPro" id="IPR005204">
    <property type="entry name" value="Hemocyanin_N"/>
</dbReference>
<keyword evidence="8" id="KW-1185">Reference proteome</keyword>
<reference evidence="7 8" key="1">
    <citation type="submission" date="2023-11" db="EMBL/GenBank/DDBJ databases">
        <authorList>
            <person name="Hedman E."/>
            <person name="Englund M."/>
            <person name="Stromberg M."/>
            <person name="Nyberg Akerstrom W."/>
            <person name="Nylinder S."/>
            <person name="Jareborg N."/>
            <person name="Kallberg Y."/>
            <person name="Kronander E."/>
        </authorList>
    </citation>
    <scope>NUCLEOTIDE SEQUENCE [LARGE SCALE GENOMIC DNA]</scope>
</reference>
<gene>
    <name evidence="7" type="ORF">PARMNEM_LOCUS7784</name>
</gene>
<evidence type="ECO:0000259" key="5">
    <source>
        <dbReference type="Pfam" id="PF03722"/>
    </source>
</evidence>
<evidence type="ECO:0000313" key="8">
    <source>
        <dbReference type="Proteomes" id="UP001314205"/>
    </source>
</evidence>
<name>A0AAV1KV39_9NEOP</name>
<feature type="domain" description="Hemocyanin C-terminal" evidence="6">
    <location>
        <begin position="460"/>
        <end position="667"/>
    </location>
</feature>
<dbReference type="PANTHER" id="PTHR11511">
    <property type="entry name" value="LARVAL STORAGE PROTEIN/PHENOLOXIDASE"/>
    <property type="match status" value="1"/>
</dbReference>
<dbReference type="GO" id="GO:0045735">
    <property type="term" value="F:nutrient reservoir activity"/>
    <property type="evidence" value="ECO:0007669"/>
    <property type="project" value="UniProtKB-KW"/>
</dbReference>
<evidence type="ECO:0000256" key="3">
    <source>
        <dbReference type="SAM" id="SignalP"/>
    </source>
</evidence>
<dbReference type="Gene3D" id="1.20.1370.10">
    <property type="entry name" value="Hemocyanin, N-terminal domain"/>
    <property type="match status" value="1"/>
</dbReference>
<feature type="signal peptide" evidence="3">
    <location>
        <begin position="1"/>
        <end position="18"/>
    </location>
</feature>
<dbReference type="PRINTS" id="PR00187">
    <property type="entry name" value="HAEMOCYANIN"/>
</dbReference>
<dbReference type="Gene3D" id="2.60.40.1520">
    <property type="entry name" value="Hemocyanin, C-terminal domain"/>
    <property type="match status" value="1"/>
</dbReference>
<dbReference type="Gene3D" id="1.10.1280.10">
    <property type="entry name" value="Di-copper center containing domain from catechol oxidase"/>
    <property type="match status" value="1"/>
</dbReference>
<comment type="similarity">
    <text evidence="2">Belongs to the hemocyanin family.</text>
</comment>
<feature type="domain" description="Hemocyanin N-terminal" evidence="5">
    <location>
        <begin position="33"/>
        <end position="156"/>
    </location>
</feature>
<sequence length="679" mass="78733">MARLVLCTLALLATSGLADPIKKIPQKVADPEFVQHQVDIWHLFYHVHEPIHQPELQVIVNTWDLEKNIDHYTNVTAVKLYAELIEKDLLLPRSVPFSVLEYSHRFEAKVLYDVFYSAKDFSTLYKTAVYLRNKVNEGLFVYVLSVVLLHRPDTQGIVIPPIFEVFPSYFHNAEIMTTAQRINTHGKRMIEHYPSTYVWDDNVVIRWNSTTWPYFYNDVLTYFTHDVTLNAIYYNFHLMYPSWLGNEATPLVKDRRGEYFWFYHKQMLARYYMERLSNGLGEIPELGLDVVQQGYVPDISYFNGIQFPVRPNHFSLDQPQFVDAITKITDYEHRVREAIDQGYVLNHMGEHINLRTPEAIDVLGRLVEANVDSPNPYYYKDFISIWKTVLGNTVGHRRQYHNGLVPLVVPSVLEHYQTASRDPAFFMIYKRVLGLFTSWQKYLPAYKHEELALPSVVIKSKEVVDDVRVLVQRPQLNHKVFTVRVNVKSDVAKTVAVKFFLAPKYDSKGYEIPLHVNTENFFLFDQFLYDLPVGECVIKRESTENLFTSKGWSSAYEVYEKAYNAVHGKGQFVLDQTHRIDVIPDHLILPKGRVGGMPFVLLVYISEYHPAKVPYGSNFDPAVSLGLGSGARYLSDEPLGFPLNRPLYQWQVDDIHNIYLQDVHITHKPVPEVVVPHVA</sequence>
<organism evidence="7 8">
    <name type="scientific">Parnassius mnemosyne</name>
    <name type="common">clouded apollo</name>
    <dbReference type="NCBI Taxonomy" id="213953"/>
    <lineage>
        <taxon>Eukaryota</taxon>
        <taxon>Metazoa</taxon>
        <taxon>Ecdysozoa</taxon>
        <taxon>Arthropoda</taxon>
        <taxon>Hexapoda</taxon>
        <taxon>Insecta</taxon>
        <taxon>Pterygota</taxon>
        <taxon>Neoptera</taxon>
        <taxon>Endopterygota</taxon>
        <taxon>Lepidoptera</taxon>
        <taxon>Glossata</taxon>
        <taxon>Ditrysia</taxon>
        <taxon>Papilionoidea</taxon>
        <taxon>Papilionidae</taxon>
        <taxon>Parnassiinae</taxon>
        <taxon>Parnassini</taxon>
        <taxon>Parnassius</taxon>
        <taxon>Driopa</taxon>
    </lineage>
</organism>
<evidence type="ECO:0000256" key="2">
    <source>
        <dbReference type="ARBA" id="ARBA00038082"/>
    </source>
</evidence>
<dbReference type="SUPFAM" id="SSF81296">
    <property type="entry name" value="E set domains"/>
    <property type="match status" value="1"/>
</dbReference>
<evidence type="ECO:0000259" key="6">
    <source>
        <dbReference type="Pfam" id="PF03723"/>
    </source>
</evidence>
<evidence type="ECO:0000313" key="7">
    <source>
        <dbReference type="EMBL" id="CAK1586888.1"/>
    </source>
</evidence>
<dbReference type="GO" id="GO:0005615">
    <property type="term" value="C:extracellular space"/>
    <property type="evidence" value="ECO:0007669"/>
    <property type="project" value="UniProtKB-ARBA"/>
</dbReference>
<dbReference type="InterPro" id="IPR037020">
    <property type="entry name" value="Hemocyanin_C_sf"/>
</dbReference>
<keyword evidence="3" id="KW-0732">Signal</keyword>
<dbReference type="Proteomes" id="UP001314205">
    <property type="component" value="Unassembled WGS sequence"/>
</dbReference>
<protein>
    <submittedName>
        <fullName evidence="7">Uncharacterized protein</fullName>
    </submittedName>
</protein>
<dbReference type="InterPro" id="IPR005203">
    <property type="entry name" value="Hemocyanin_C"/>
</dbReference>
<dbReference type="SUPFAM" id="SSF48056">
    <property type="entry name" value="Di-copper centre-containing domain"/>
    <property type="match status" value="1"/>
</dbReference>
<proteinExistence type="inferred from homology"/>
<keyword evidence="1" id="KW-0758">Storage protein</keyword>
<accession>A0AAV1KV39</accession>
<feature type="chain" id="PRO_5043516633" evidence="3">
    <location>
        <begin position="19"/>
        <end position="679"/>
    </location>
</feature>
<evidence type="ECO:0000256" key="1">
    <source>
        <dbReference type="ARBA" id="ARBA00022761"/>
    </source>
</evidence>
<dbReference type="AlphaFoldDB" id="A0AAV1KV39"/>
<dbReference type="EMBL" id="CAVLGL010000081">
    <property type="protein sequence ID" value="CAK1586888.1"/>
    <property type="molecule type" value="Genomic_DNA"/>
</dbReference>
<dbReference type="PROSITE" id="PS00210">
    <property type="entry name" value="HEMOCYANIN_2"/>
    <property type="match status" value="1"/>
</dbReference>
<comment type="caution">
    <text evidence="7">The sequence shown here is derived from an EMBL/GenBank/DDBJ whole genome shotgun (WGS) entry which is preliminary data.</text>
</comment>
<dbReference type="InterPro" id="IPR000896">
    <property type="entry name" value="Hemocyanin/hexamerin_mid_dom"/>
</dbReference>